<dbReference type="AlphaFoldDB" id="A0A0F9MXD6"/>
<organism evidence="1">
    <name type="scientific">marine sediment metagenome</name>
    <dbReference type="NCBI Taxonomy" id="412755"/>
    <lineage>
        <taxon>unclassified sequences</taxon>
        <taxon>metagenomes</taxon>
        <taxon>ecological metagenomes</taxon>
    </lineage>
</organism>
<protein>
    <submittedName>
        <fullName evidence="1">Uncharacterized protein</fullName>
    </submittedName>
</protein>
<accession>A0A0F9MXD6</accession>
<evidence type="ECO:0000313" key="1">
    <source>
        <dbReference type="EMBL" id="KKM73927.1"/>
    </source>
</evidence>
<dbReference type="EMBL" id="LAZR01009223">
    <property type="protein sequence ID" value="KKM73927.1"/>
    <property type="molecule type" value="Genomic_DNA"/>
</dbReference>
<gene>
    <name evidence="1" type="ORF">LCGC14_1405530</name>
</gene>
<sequence length="461" mass="50761">MFYQDYTTGGTWIPSGDTYHDVAIAMKDKIIGVAGSPWTEVTGSGPTPVWLQPFATTAVAARDSSNSSYNGWDQHVTMYMDTDPALLTRIITCTGSSGTTLRIDIDGVDYDQAWNTSIAQTVTDWLTTHTATLAGLSPSIVVITGGSAIINITSISEYVITDESIGGDIAFTWTANCVMIRIVIGYHGVNMTIIDTYQGTPGTTTHWACLTKPTVTWNPDTSSTSYYQPDDSPLFTFKFDSSQLTCPEDGVYRFFTFMWDECFSILSKSESNVANSKHAGGVTVWHPAVSSLPGLTRATFPHIWGYGMNMGHISSAPSDGSQVMPWSNGGMIGLPRFEDQTMEAFMKCDTTSTLTYAIQWTPELGNIPLARDVNGDEIIQRLMFHNSVYIATALNVTYAAFLGVWDEGPRLINLETMYYPQRHWKTITIGGNDYLQVKYLGNASYDPHFCGWLMPLSDLTI</sequence>
<comment type="caution">
    <text evidence="1">The sequence shown here is derived from an EMBL/GenBank/DDBJ whole genome shotgun (WGS) entry which is preliminary data.</text>
</comment>
<reference evidence="1" key="1">
    <citation type="journal article" date="2015" name="Nature">
        <title>Complex archaea that bridge the gap between prokaryotes and eukaryotes.</title>
        <authorList>
            <person name="Spang A."/>
            <person name="Saw J.H."/>
            <person name="Jorgensen S.L."/>
            <person name="Zaremba-Niedzwiedzka K."/>
            <person name="Martijn J."/>
            <person name="Lind A.E."/>
            <person name="van Eijk R."/>
            <person name="Schleper C."/>
            <person name="Guy L."/>
            <person name="Ettema T.J."/>
        </authorList>
    </citation>
    <scope>NUCLEOTIDE SEQUENCE</scope>
</reference>
<proteinExistence type="predicted"/>
<name>A0A0F9MXD6_9ZZZZ</name>